<evidence type="ECO:0000313" key="3">
    <source>
        <dbReference type="Proteomes" id="UP000326757"/>
    </source>
</evidence>
<dbReference type="Proteomes" id="UP000326757">
    <property type="component" value="Unassembled WGS sequence"/>
</dbReference>
<name>A0A5N6K0V9_MONLA</name>
<evidence type="ECO:0000256" key="1">
    <source>
        <dbReference type="SAM" id="MobiDB-lite"/>
    </source>
</evidence>
<accession>A0A5N6K0V9</accession>
<feature type="compositionally biased region" description="Acidic residues" evidence="1">
    <location>
        <begin position="187"/>
        <end position="199"/>
    </location>
</feature>
<sequence length="515" mass="57012">MEYPQSSPTAEHIMANQTQLHTTQSVESLIESHGTDGNLHGNERGFENYQSGRRDLTVNDIADIDDPILLLETLTKWDSRSDNNFTSTHTNAQFASLLQAAETAGGVNGMRSGTPSSNNGNGQSTRGSPPKISSKRRRDESEEAAEEGGEMFGFINAKSKPRKVRKLTAEEEEEAAREREIWGSEPSDLEDEEEGEGEDSNSKYSTVPDLNPRAYGVHGAAAIFRKTSAAGRKYTRPAMSSVFTKLELAPEDFITLQAAAKDYMLDPRHPDRSACVGSKGKRDSDMTKLKLYACVRNFLADEGEGWGEKLFGKNSPSGATRKWMWPQMPNRIISRVTPLLRRMVTNERQRLYALNQRVQRRKEEELFQLQAASSNAVQASKSSPIDPKLNLLPNRTTSNATTTVAAQTQTANTPEVSVKQPAPLEYHINILHNGKRIKDMFTLNPTNCVGFVSFTAHVDAAVKAPYKKTVMKVLGPNGLVEVKSEATYAMALVSVRKAEWMDGDVKIIVETEKTQ</sequence>
<reference evidence="2 3" key="1">
    <citation type="submission" date="2019-06" db="EMBL/GenBank/DDBJ databases">
        <title>Genome Sequence of the Brown Rot Fungal Pathogen Monilinia laxa.</title>
        <authorList>
            <person name="De Miccolis Angelini R.M."/>
            <person name="Landi L."/>
            <person name="Abate D."/>
            <person name="Pollastro S."/>
            <person name="Romanazzi G."/>
            <person name="Faretra F."/>
        </authorList>
    </citation>
    <scope>NUCLEOTIDE SEQUENCE [LARGE SCALE GENOMIC DNA]</scope>
    <source>
        <strain evidence="2 3">Mlax316</strain>
    </source>
</reference>
<comment type="caution">
    <text evidence="2">The sequence shown here is derived from an EMBL/GenBank/DDBJ whole genome shotgun (WGS) entry which is preliminary data.</text>
</comment>
<proteinExistence type="predicted"/>
<dbReference type="AlphaFoldDB" id="A0A5N6K0V9"/>
<evidence type="ECO:0000313" key="2">
    <source>
        <dbReference type="EMBL" id="KAB8295790.1"/>
    </source>
</evidence>
<feature type="compositionally biased region" description="Polar residues" evidence="1">
    <location>
        <begin position="111"/>
        <end position="127"/>
    </location>
</feature>
<feature type="region of interest" description="Disordered" evidence="1">
    <location>
        <begin position="106"/>
        <end position="210"/>
    </location>
</feature>
<protein>
    <submittedName>
        <fullName evidence="2">Uncharacterized protein</fullName>
    </submittedName>
</protein>
<keyword evidence="3" id="KW-1185">Reference proteome</keyword>
<dbReference type="OrthoDB" id="5373017at2759"/>
<dbReference type="EMBL" id="VIGI01000009">
    <property type="protein sequence ID" value="KAB8295790.1"/>
    <property type="molecule type" value="Genomic_DNA"/>
</dbReference>
<organism evidence="2 3">
    <name type="scientific">Monilinia laxa</name>
    <name type="common">Brown rot fungus</name>
    <name type="synonym">Sclerotinia laxa</name>
    <dbReference type="NCBI Taxonomy" id="61186"/>
    <lineage>
        <taxon>Eukaryota</taxon>
        <taxon>Fungi</taxon>
        <taxon>Dikarya</taxon>
        <taxon>Ascomycota</taxon>
        <taxon>Pezizomycotina</taxon>
        <taxon>Leotiomycetes</taxon>
        <taxon>Helotiales</taxon>
        <taxon>Sclerotiniaceae</taxon>
        <taxon>Monilinia</taxon>
    </lineage>
</organism>
<gene>
    <name evidence="2" type="ORF">EYC80_008613</name>
</gene>